<sequence>MRRKQDVTVTPAELAKRVGGQVDAGGASAQPDLSGVATLDDAGPADVSFLTSECHLAEAEASRAAAFLAPGDLRVAGRPCIAVENVWKALLAALDVFWPDEPAPAGVHASAVVDRTARVGDGVSIGPLTVVEAGAEIGEGAEIGAQCYIGRDARVGAGSLLYVGVKVLERVQVGGNAILHSGVVLGTDGWKYEVIDGVPKKIPQVGTVVIEDGVEIGANSCVDRAFLGETRVGAACGIDNLVQIGHNCRIGPRNFICSQVGISGSVKTGAGCIFWGQVGIADGATIGDRATVNGQSGVRDDIPVGGEVFGSPALPMGEAA</sequence>
<dbReference type="NCBIfam" id="NF002060">
    <property type="entry name" value="PRK00892.1"/>
    <property type="match status" value="1"/>
</dbReference>
<dbReference type="EMBL" id="BARS01008765">
    <property type="protein sequence ID" value="GAF67227.1"/>
    <property type="molecule type" value="Genomic_DNA"/>
</dbReference>
<dbReference type="InterPro" id="IPR020573">
    <property type="entry name" value="UDP_GlcNAc_AcTrfase_non-rep"/>
</dbReference>
<evidence type="ECO:0000256" key="1">
    <source>
        <dbReference type="ARBA" id="ARBA00022516"/>
    </source>
</evidence>
<comment type="caution">
    <text evidence="8">The sequence shown here is derived from an EMBL/GenBank/DDBJ whole genome shotgun (WGS) entry which is preliminary data.</text>
</comment>
<dbReference type="NCBIfam" id="TIGR01853">
    <property type="entry name" value="lipid_A_lpxD"/>
    <property type="match status" value="1"/>
</dbReference>
<keyword evidence="2" id="KW-0441">Lipid A biosynthesis</keyword>
<dbReference type="GO" id="GO:0016410">
    <property type="term" value="F:N-acyltransferase activity"/>
    <property type="evidence" value="ECO:0007669"/>
    <property type="project" value="InterPro"/>
</dbReference>
<dbReference type="SUPFAM" id="SSF51161">
    <property type="entry name" value="Trimeric LpxA-like enzymes"/>
    <property type="match status" value="1"/>
</dbReference>
<name>X0RTZ2_9ZZZZ</name>
<proteinExistence type="predicted"/>
<dbReference type="InterPro" id="IPR007691">
    <property type="entry name" value="LpxD"/>
</dbReference>
<dbReference type="PANTHER" id="PTHR43378:SF2">
    <property type="entry name" value="UDP-3-O-ACYLGLUCOSAMINE N-ACYLTRANSFERASE 1, MITOCHONDRIAL-RELATED"/>
    <property type="match status" value="1"/>
</dbReference>
<keyword evidence="6" id="KW-0012">Acyltransferase</keyword>
<evidence type="ECO:0000256" key="4">
    <source>
        <dbReference type="ARBA" id="ARBA00022737"/>
    </source>
</evidence>
<dbReference type="Pfam" id="PF00132">
    <property type="entry name" value="Hexapep"/>
    <property type="match status" value="1"/>
</dbReference>
<evidence type="ECO:0000256" key="3">
    <source>
        <dbReference type="ARBA" id="ARBA00022679"/>
    </source>
</evidence>
<evidence type="ECO:0000313" key="8">
    <source>
        <dbReference type="EMBL" id="GAF67227.1"/>
    </source>
</evidence>
<dbReference type="InterPro" id="IPR011004">
    <property type="entry name" value="Trimer_LpxA-like_sf"/>
</dbReference>
<protein>
    <recommendedName>
        <fullName evidence="7">UDP-3-O-[3-hydroxymyristoyl] glucosamine N-acyltransferase non-repeat region domain-containing protein</fullName>
    </recommendedName>
</protein>
<evidence type="ECO:0000256" key="5">
    <source>
        <dbReference type="ARBA" id="ARBA00023098"/>
    </source>
</evidence>
<dbReference type="InterPro" id="IPR018357">
    <property type="entry name" value="Hexapep_transf_CS"/>
</dbReference>
<dbReference type="Gene3D" id="2.160.10.10">
    <property type="entry name" value="Hexapeptide repeat proteins"/>
    <property type="match status" value="1"/>
</dbReference>
<dbReference type="Pfam" id="PF04613">
    <property type="entry name" value="LpxD"/>
    <property type="match status" value="1"/>
</dbReference>
<evidence type="ECO:0000259" key="7">
    <source>
        <dbReference type="Pfam" id="PF04613"/>
    </source>
</evidence>
<evidence type="ECO:0000256" key="6">
    <source>
        <dbReference type="ARBA" id="ARBA00023315"/>
    </source>
</evidence>
<reference evidence="8" key="1">
    <citation type="journal article" date="2014" name="Front. Microbiol.">
        <title>High frequency of phylogenetically diverse reductive dehalogenase-homologous genes in deep subseafloor sedimentary metagenomes.</title>
        <authorList>
            <person name="Kawai M."/>
            <person name="Futagami T."/>
            <person name="Toyoda A."/>
            <person name="Takaki Y."/>
            <person name="Nishi S."/>
            <person name="Hori S."/>
            <person name="Arai W."/>
            <person name="Tsubouchi T."/>
            <person name="Morono Y."/>
            <person name="Uchiyama I."/>
            <person name="Ito T."/>
            <person name="Fujiyama A."/>
            <person name="Inagaki F."/>
            <person name="Takami H."/>
        </authorList>
    </citation>
    <scope>NUCLEOTIDE SEQUENCE</scope>
    <source>
        <strain evidence="8">Expedition CK06-06</strain>
    </source>
</reference>
<dbReference type="AlphaFoldDB" id="X0RTZ2"/>
<dbReference type="Gene3D" id="3.40.1390.10">
    <property type="entry name" value="MurE/MurF, N-terminal domain"/>
    <property type="match status" value="1"/>
</dbReference>
<feature type="non-terminal residue" evidence="8">
    <location>
        <position position="320"/>
    </location>
</feature>
<keyword evidence="3" id="KW-0808">Transferase</keyword>
<dbReference type="PANTHER" id="PTHR43378">
    <property type="entry name" value="UDP-3-O-ACYLGLUCOSAMINE N-ACYLTRANSFERASE"/>
    <property type="match status" value="1"/>
</dbReference>
<feature type="domain" description="UDP-3-O-[3-hydroxymyristoyl] glucosamine N-acyltransferase non-repeat region" evidence="7">
    <location>
        <begin position="31"/>
        <end position="90"/>
    </location>
</feature>
<evidence type="ECO:0000256" key="2">
    <source>
        <dbReference type="ARBA" id="ARBA00022556"/>
    </source>
</evidence>
<dbReference type="GO" id="GO:0009245">
    <property type="term" value="P:lipid A biosynthetic process"/>
    <property type="evidence" value="ECO:0007669"/>
    <property type="project" value="UniProtKB-KW"/>
</dbReference>
<accession>X0RTZ2</accession>
<dbReference type="GO" id="GO:0016020">
    <property type="term" value="C:membrane"/>
    <property type="evidence" value="ECO:0007669"/>
    <property type="project" value="GOC"/>
</dbReference>
<dbReference type="CDD" id="cd03352">
    <property type="entry name" value="LbH_LpxD"/>
    <property type="match status" value="1"/>
</dbReference>
<keyword evidence="1" id="KW-0444">Lipid biosynthesis</keyword>
<organism evidence="8">
    <name type="scientific">marine sediment metagenome</name>
    <dbReference type="NCBI Taxonomy" id="412755"/>
    <lineage>
        <taxon>unclassified sequences</taxon>
        <taxon>metagenomes</taxon>
        <taxon>ecological metagenomes</taxon>
    </lineage>
</organism>
<dbReference type="PROSITE" id="PS00101">
    <property type="entry name" value="HEXAPEP_TRANSFERASES"/>
    <property type="match status" value="1"/>
</dbReference>
<keyword evidence="5" id="KW-0443">Lipid metabolism</keyword>
<keyword evidence="4" id="KW-0677">Repeat</keyword>
<gene>
    <name evidence="8" type="ORF">S01H1_16643</name>
</gene>
<dbReference type="InterPro" id="IPR001451">
    <property type="entry name" value="Hexapep"/>
</dbReference>